<feature type="coiled-coil region" evidence="1">
    <location>
        <begin position="339"/>
        <end position="387"/>
    </location>
</feature>
<comment type="caution">
    <text evidence="3">The sequence shown here is derived from an EMBL/GenBank/DDBJ whole genome shotgun (WGS) entry which is preliminary data.</text>
</comment>
<keyword evidence="1" id="KW-0175">Coiled coil</keyword>
<dbReference type="AlphaFoldDB" id="A0A0F9T1J3"/>
<dbReference type="EMBL" id="LAZR01000442">
    <property type="protein sequence ID" value="KKN68692.1"/>
    <property type="molecule type" value="Genomic_DNA"/>
</dbReference>
<reference evidence="3" key="1">
    <citation type="journal article" date="2015" name="Nature">
        <title>Complex archaea that bridge the gap between prokaryotes and eukaryotes.</title>
        <authorList>
            <person name="Spang A."/>
            <person name="Saw J.H."/>
            <person name="Jorgensen S.L."/>
            <person name="Zaremba-Niedzwiedzka K."/>
            <person name="Martijn J."/>
            <person name="Lind A.E."/>
            <person name="van Eijk R."/>
            <person name="Schleper C."/>
            <person name="Guy L."/>
            <person name="Ettema T.J."/>
        </authorList>
    </citation>
    <scope>NUCLEOTIDE SEQUENCE</scope>
</reference>
<dbReference type="InterPro" id="IPR002502">
    <property type="entry name" value="Amidase_domain"/>
</dbReference>
<dbReference type="InterPro" id="IPR036505">
    <property type="entry name" value="Amidase/PGRP_sf"/>
</dbReference>
<dbReference type="Gene3D" id="3.40.80.10">
    <property type="entry name" value="Peptidoglycan recognition protein-like"/>
    <property type="match status" value="1"/>
</dbReference>
<dbReference type="GO" id="GO:0008745">
    <property type="term" value="F:N-acetylmuramoyl-L-alanine amidase activity"/>
    <property type="evidence" value="ECO:0007669"/>
    <property type="project" value="InterPro"/>
</dbReference>
<dbReference type="Pfam" id="PF01510">
    <property type="entry name" value="Amidase_2"/>
    <property type="match status" value="1"/>
</dbReference>
<dbReference type="SUPFAM" id="SSF55846">
    <property type="entry name" value="N-acetylmuramoyl-L-alanine amidase-like"/>
    <property type="match status" value="1"/>
</dbReference>
<accession>A0A0F9T1J3</accession>
<evidence type="ECO:0000256" key="1">
    <source>
        <dbReference type="SAM" id="Coils"/>
    </source>
</evidence>
<dbReference type="GO" id="GO:0009253">
    <property type="term" value="P:peptidoglycan catabolic process"/>
    <property type="evidence" value="ECO:0007669"/>
    <property type="project" value="InterPro"/>
</dbReference>
<proteinExistence type="predicted"/>
<sequence length="403" mass="44440">MAETWLKSCIKVPYPNPLSRLDQYGSGVPNGSNPYGNSMQFIVNHVVAGMFSSGNQPHNVMSSRGNSWPITLFRSGRAEQHFPLEAMCWHAGAKANYRGIGIEWEGDTNHSGPTAAQKAKGIEVESEIARFRGWASVKKGVTGFEHNYFMNTGCPGFPIPWSALETGTKVQTSPGIWPDVKPVSAEVTLYKDTNLVQLPSMIFVKKLVKGTKLLVSGLWKDSHYLTKYSFDKRISNGFAKSATIPPAPPPPLPPPSFWDDVKQISQSVTLYKDTNLVALPGAITVIKKLVKGTKLAVKGVWNNTYYLTVYSFDKKIQNGFAVSATIPPPLPEPIPEPDCSAQEAEIVLLEQRIVELDKANTDLTLTLKEAERDTAAQIMEVNRLELEAVEVKKAIKFLIDYSS</sequence>
<protein>
    <recommendedName>
        <fullName evidence="2">N-acetylmuramoyl-L-alanine amidase domain-containing protein</fullName>
    </recommendedName>
</protein>
<evidence type="ECO:0000259" key="2">
    <source>
        <dbReference type="Pfam" id="PF01510"/>
    </source>
</evidence>
<name>A0A0F9T1J3_9ZZZZ</name>
<gene>
    <name evidence="3" type="ORF">LCGC14_0448830</name>
</gene>
<organism evidence="3">
    <name type="scientific">marine sediment metagenome</name>
    <dbReference type="NCBI Taxonomy" id="412755"/>
    <lineage>
        <taxon>unclassified sequences</taxon>
        <taxon>metagenomes</taxon>
        <taxon>ecological metagenomes</taxon>
    </lineage>
</organism>
<feature type="domain" description="N-acetylmuramoyl-L-alanine amidase" evidence="2">
    <location>
        <begin position="37"/>
        <end position="156"/>
    </location>
</feature>
<evidence type="ECO:0000313" key="3">
    <source>
        <dbReference type="EMBL" id="KKN68692.1"/>
    </source>
</evidence>